<protein>
    <submittedName>
        <fullName evidence="1">Uncharacterized protein</fullName>
    </submittedName>
</protein>
<evidence type="ECO:0000313" key="1">
    <source>
        <dbReference type="EMBL" id="JAS21031.1"/>
    </source>
</evidence>
<proteinExistence type="predicted"/>
<organism evidence="1">
    <name type="scientific">Clastoptera arizonana</name>
    <name type="common">Arizona spittle bug</name>
    <dbReference type="NCBI Taxonomy" id="38151"/>
    <lineage>
        <taxon>Eukaryota</taxon>
        <taxon>Metazoa</taxon>
        <taxon>Ecdysozoa</taxon>
        <taxon>Arthropoda</taxon>
        <taxon>Hexapoda</taxon>
        <taxon>Insecta</taxon>
        <taxon>Pterygota</taxon>
        <taxon>Neoptera</taxon>
        <taxon>Paraneoptera</taxon>
        <taxon>Hemiptera</taxon>
        <taxon>Auchenorrhyncha</taxon>
        <taxon>Cercopoidea</taxon>
        <taxon>Clastopteridae</taxon>
        <taxon>Clastoptera</taxon>
    </lineage>
</organism>
<gene>
    <name evidence="1" type="ORF">g.484</name>
</gene>
<feature type="non-terminal residue" evidence="1">
    <location>
        <position position="232"/>
    </location>
</feature>
<dbReference type="EMBL" id="GEDC01016267">
    <property type="protein sequence ID" value="JAS21031.1"/>
    <property type="molecule type" value="Transcribed_RNA"/>
</dbReference>
<dbReference type="AlphaFoldDB" id="A0A1B6D5R6"/>
<name>A0A1B6D5R6_9HEMI</name>
<sequence length="232" mass="26988">MLFYTKASAMRPFESKTLWPFQDYRSVLQDFERNCFKEEIEDISIGRGRYPFIVIESNNRTHRDLITSKLAKRFFGNAIYSPPECLAMHKEVFSEANPLLNAFSMLGMYAASHSVKTSYMNKPIILSGYWNYATALALDAILPNKTQAPPWGSDCYRFPNDLLLPDVTVFIYLKKSKPPNKMFNWMVEETKIPRWLEMLTSMTEHPIDIIESCVEDLAILVEVERCIDRRCE</sequence>
<accession>A0A1B6D5R6</accession>
<reference evidence="1" key="1">
    <citation type="submission" date="2015-12" db="EMBL/GenBank/DDBJ databases">
        <title>De novo transcriptome assembly of four potential Pierce s Disease insect vectors from Arizona vineyards.</title>
        <authorList>
            <person name="Tassone E.E."/>
        </authorList>
    </citation>
    <scope>NUCLEOTIDE SEQUENCE</scope>
</reference>